<dbReference type="PANTHER" id="PTHR15117:SF9">
    <property type="entry name" value="ATAXIN-7-LIKE PROTEIN 1"/>
    <property type="match status" value="1"/>
</dbReference>
<name>A0A8C6AYX2_MONMO</name>
<feature type="region of interest" description="Disordered" evidence="1">
    <location>
        <begin position="1"/>
        <end position="31"/>
    </location>
</feature>
<dbReference type="GeneTree" id="ENSGT00940000158612"/>
<evidence type="ECO:0000313" key="2">
    <source>
        <dbReference type="Ensembl" id="ENSMMNP00015008431.1"/>
    </source>
</evidence>
<reference evidence="2" key="2">
    <citation type="submission" date="2025-09" db="UniProtKB">
        <authorList>
            <consortium name="Ensembl"/>
        </authorList>
    </citation>
    <scope>IDENTIFICATION</scope>
</reference>
<sequence>MTSERSRIPCLSAAAAEGTGKKQQEGRAMATLDRKVPSPEAFLGKPWSSWIDAAKLHCSDNVDLEEAGKEGGKSREVMRLNKEDMHLFGHYPAHDDFYLVVCSACNQVVKPQVFQSHCGSVLQLRASTESRGLGRRKAWPNQDPRGLQLLCLKAGCVGKVAARG</sequence>
<reference evidence="2" key="1">
    <citation type="submission" date="2025-08" db="UniProtKB">
        <authorList>
            <consortium name="Ensembl"/>
        </authorList>
    </citation>
    <scope>IDENTIFICATION</scope>
</reference>
<proteinExistence type="predicted"/>
<evidence type="ECO:0000313" key="3">
    <source>
        <dbReference type="Proteomes" id="UP000694561"/>
    </source>
</evidence>
<evidence type="ECO:0000256" key="1">
    <source>
        <dbReference type="SAM" id="MobiDB-lite"/>
    </source>
</evidence>
<dbReference type="PANTHER" id="PTHR15117">
    <property type="entry name" value="ATAXIN 7 RELATED"/>
    <property type="match status" value="1"/>
</dbReference>
<organism evidence="2 3">
    <name type="scientific">Monodon monoceros</name>
    <name type="common">Narwhal</name>
    <name type="synonym">Ceratodon monodon</name>
    <dbReference type="NCBI Taxonomy" id="40151"/>
    <lineage>
        <taxon>Eukaryota</taxon>
        <taxon>Metazoa</taxon>
        <taxon>Chordata</taxon>
        <taxon>Craniata</taxon>
        <taxon>Vertebrata</taxon>
        <taxon>Euteleostomi</taxon>
        <taxon>Mammalia</taxon>
        <taxon>Eutheria</taxon>
        <taxon>Laurasiatheria</taxon>
        <taxon>Artiodactyla</taxon>
        <taxon>Whippomorpha</taxon>
        <taxon>Cetacea</taxon>
        <taxon>Odontoceti</taxon>
        <taxon>Monodontidae</taxon>
        <taxon>Monodon</taxon>
    </lineage>
</organism>
<dbReference type="Ensembl" id="ENSMMNT00015009204.1">
    <property type="protein sequence ID" value="ENSMMNP00015008431.1"/>
    <property type="gene ID" value="ENSMMNG00015006217.1"/>
</dbReference>
<keyword evidence="3" id="KW-1185">Reference proteome</keyword>
<accession>A0A8C6AYX2</accession>
<dbReference type="InterPro" id="IPR052237">
    <property type="entry name" value="Ataxin-7-like_regulator"/>
</dbReference>
<gene>
    <name evidence="2" type="primary">ATXN7L1</name>
</gene>
<dbReference type="Proteomes" id="UP000694561">
    <property type="component" value="Unplaced"/>
</dbReference>
<dbReference type="AlphaFoldDB" id="A0A8C6AYX2"/>
<protein>
    <submittedName>
        <fullName evidence="2">Ataxin 7 like 1</fullName>
    </submittedName>
</protein>